<evidence type="ECO:0000313" key="21">
    <source>
        <dbReference type="RefSeq" id="XP_029017639.1"/>
    </source>
</evidence>
<dbReference type="AlphaFoldDB" id="A0A6P7NDE7"/>
<dbReference type="Pfam" id="PF13855">
    <property type="entry name" value="LRR_8"/>
    <property type="match status" value="6"/>
</dbReference>
<keyword evidence="10 14" id="KW-0472">Membrane</keyword>
<dbReference type="InterPro" id="IPR041015">
    <property type="entry name" value="TLR3_TMD"/>
</dbReference>
<name>A0A6P7NDE7_BETSP</name>
<dbReference type="Gene3D" id="3.80.10.10">
    <property type="entry name" value="Ribonuclease Inhibitor"/>
    <property type="match status" value="1"/>
</dbReference>
<dbReference type="SMR" id="A0A6P7NDE7"/>
<evidence type="ECO:0000256" key="8">
    <source>
        <dbReference type="ARBA" id="ARBA00022859"/>
    </source>
</evidence>
<evidence type="ECO:0000256" key="1">
    <source>
        <dbReference type="ARBA" id="ARBA00004479"/>
    </source>
</evidence>
<evidence type="ECO:0000256" key="6">
    <source>
        <dbReference type="ARBA" id="ARBA00022729"/>
    </source>
</evidence>
<evidence type="ECO:0000256" key="7">
    <source>
        <dbReference type="ARBA" id="ARBA00022737"/>
    </source>
</evidence>
<keyword evidence="11" id="KW-0675">Receptor</keyword>
<evidence type="ECO:0000256" key="12">
    <source>
        <dbReference type="ARBA" id="ARBA00023180"/>
    </source>
</evidence>
<dbReference type="PROSITE" id="PS50104">
    <property type="entry name" value="TIR"/>
    <property type="match status" value="1"/>
</dbReference>
<dbReference type="PRINTS" id="PR00019">
    <property type="entry name" value="LEURICHRPT"/>
</dbReference>
<keyword evidence="8" id="KW-0391">Immunity</keyword>
<dbReference type="RefSeq" id="XP_029017631.1">
    <property type="nucleotide sequence ID" value="XM_029161798.3"/>
</dbReference>
<keyword evidence="12" id="KW-0325">Glycoprotein</keyword>
<keyword evidence="4" id="KW-0433">Leucine-rich repeat</keyword>
<dbReference type="InterPro" id="IPR000483">
    <property type="entry name" value="Cys-rich_flank_reg_C"/>
</dbReference>
<keyword evidence="3" id="KW-0399">Innate immunity</keyword>
<evidence type="ECO:0000313" key="18">
    <source>
        <dbReference type="RefSeq" id="XP_029017614.1"/>
    </source>
</evidence>
<dbReference type="RefSeq" id="XP_029017614.1">
    <property type="nucleotide sequence ID" value="XM_029161781.3"/>
</dbReference>
<gene>
    <name evidence="18 19 20 21 22 23" type="primary">tlr3</name>
</gene>
<dbReference type="InterPro" id="IPR000157">
    <property type="entry name" value="TIR_dom"/>
</dbReference>
<dbReference type="OrthoDB" id="676979at2759"/>
<evidence type="ECO:0000256" key="14">
    <source>
        <dbReference type="SAM" id="Phobius"/>
    </source>
</evidence>
<sequence length="909" mass="100811">MRPPRLLPTWAAIVCLCAVARGVAPPKKTSCRVQGGRADCSHLHLSAVPADLPGGITSLDLSHNTLTAIGAAALGRYARLTRLDVSFNSISRVEGGVCAALPSLQSLHVQHNEVHLLRREDLSSCTNLTLLNVASNRLKLQGEPFSVLQKLKYLDVSKNKLASAKLGSEPQLPGLVTLSLGHNDISALKKDDFSFLNQSSFLRVLNLSSVPLKTLEPGCFQPIARLRSVILDGSNMGTAAISKLCSELSDTSVDALSLRKMKLVTLLNTTFTGLQNTQLSFLDLSFNGLGRIEEGSFASLSRLQTLVLSDNNIKHLTKGTFRGLKSLKKLQLTRALVKSRTSATPIIDDFSFQALPNLQSLILQNTAVREITENTFTGLTSLTELDMSWSSYTSFKNITARTLVSLAGSPLTKLNLAGTAIVEINAGSFSVLRNLTTLVLDNNYIKQTLTGREFEGLAQVREIHMSNNHQTVNLSSAAFAHVPNLRILTLGKSLRSTALNLESSPFKALSDLSVLDLSNNNIANIRANLLEGLASLKVLKLQHNNLARLWKSANRGGPVLFLEGAPNLLTLQMDSNGLDEIPAEALRGLSRLRELSLAENLLNNLKDSVFDGLESLRIFNLQKNLITAVRPQVFGTPLSNLSLLDMAKNPFDCTCESILWFVNWLNSTNMSSVPALRDQYMCNTPLAYFNRSVMEFDTQSCKDMTPFQALYILTSTAVMTLIVSALLVRFHGWRIQFYWTILINRTLGFGDAKGAEGRQFEYDAYVIHASEDAGWVDRRLLPLEDAQCRFCLQDRDAVVGTPYLQSVLDNMRKSRKILFVVTESLLRDRWCRRFKAHHAYHEVIESNRDSVVLIFLQDVHDYKLSCSLLLRRGMLRPCCILEWPVHKERVPAFHQKLLKALGMTNRLQE</sequence>
<evidence type="ECO:0000256" key="5">
    <source>
        <dbReference type="ARBA" id="ARBA00022692"/>
    </source>
</evidence>
<dbReference type="RefSeq" id="XP_029017639.1">
    <property type="nucleotide sequence ID" value="XM_029161806.3"/>
</dbReference>
<keyword evidence="6 15" id="KW-0732">Signal</keyword>
<dbReference type="RefSeq" id="XP_029017647.1">
    <property type="nucleotide sequence ID" value="XM_029161814.3"/>
</dbReference>
<dbReference type="Pfam" id="PF13676">
    <property type="entry name" value="TIR_2"/>
    <property type="match status" value="1"/>
</dbReference>
<dbReference type="SMART" id="SM00082">
    <property type="entry name" value="LRRCT"/>
    <property type="match status" value="1"/>
</dbReference>
<dbReference type="FunFam" id="3.80.10.10:FF:000137">
    <property type="entry name" value="Toll-like receptor 3"/>
    <property type="match status" value="1"/>
</dbReference>
<feature type="transmembrane region" description="Helical" evidence="14">
    <location>
        <begin position="709"/>
        <end position="728"/>
    </location>
</feature>
<dbReference type="SMART" id="SM00369">
    <property type="entry name" value="LRR_TYP"/>
    <property type="match status" value="15"/>
</dbReference>
<dbReference type="GO" id="GO:0045087">
    <property type="term" value="P:innate immune response"/>
    <property type="evidence" value="ECO:0007669"/>
    <property type="project" value="UniProtKB-KW"/>
</dbReference>
<keyword evidence="17" id="KW-1185">Reference proteome</keyword>
<dbReference type="GO" id="GO:0005886">
    <property type="term" value="C:plasma membrane"/>
    <property type="evidence" value="ECO:0007669"/>
    <property type="project" value="TreeGrafter"/>
</dbReference>
<evidence type="ECO:0000313" key="22">
    <source>
        <dbReference type="RefSeq" id="XP_029017647.1"/>
    </source>
</evidence>
<dbReference type="InterPro" id="IPR003591">
    <property type="entry name" value="Leu-rich_rpt_typical-subtyp"/>
</dbReference>
<dbReference type="PANTHER" id="PTHR24365">
    <property type="entry name" value="TOLL-LIKE RECEPTOR"/>
    <property type="match status" value="1"/>
</dbReference>
<evidence type="ECO:0000256" key="15">
    <source>
        <dbReference type="SAM" id="SignalP"/>
    </source>
</evidence>
<protein>
    <submittedName>
        <fullName evidence="18 19">Toll-like receptor 3</fullName>
    </submittedName>
</protein>
<dbReference type="RefSeq" id="XP_029017655.1">
    <property type="nucleotide sequence ID" value="XM_029161822.3"/>
</dbReference>
<dbReference type="KEGG" id="bspl:114861978"/>
<dbReference type="GO" id="GO:0002224">
    <property type="term" value="P:toll-like receptor signaling pathway"/>
    <property type="evidence" value="ECO:0007669"/>
    <property type="project" value="TreeGrafter"/>
</dbReference>
<keyword evidence="5 14" id="KW-0812">Transmembrane</keyword>
<accession>A0A6P7NDE7</accession>
<dbReference type="SUPFAM" id="SSF52200">
    <property type="entry name" value="Toll/Interleukin receptor TIR domain"/>
    <property type="match status" value="1"/>
</dbReference>
<dbReference type="GeneID" id="114861978"/>
<evidence type="ECO:0000256" key="10">
    <source>
        <dbReference type="ARBA" id="ARBA00023136"/>
    </source>
</evidence>
<evidence type="ECO:0000256" key="3">
    <source>
        <dbReference type="ARBA" id="ARBA00022588"/>
    </source>
</evidence>
<evidence type="ECO:0000256" key="11">
    <source>
        <dbReference type="ARBA" id="ARBA00023170"/>
    </source>
</evidence>
<organism evidence="17 22">
    <name type="scientific">Betta splendens</name>
    <name type="common">Siamese fighting fish</name>
    <dbReference type="NCBI Taxonomy" id="158456"/>
    <lineage>
        <taxon>Eukaryota</taxon>
        <taxon>Metazoa</taxon>
        <taxon>Chordata</taxon>
        <taxon>Craniata</taxon>
        <taxon>Vertebrata</taxon>
        <taxon>Euteleostomi</taxon>
        <taxon>Actinopterygii</taxon>
        <taxon>Neopterygii</taxon>
        <taxon>Teleostei</taxon>
        <taxon>Neoteleostei</taxon>
        <taxon>Acanthomorphata</taxon>
        <taxon>Anabantaria</taxon>
        <taxon>Anabantiformes</taxon>
        <taxon>Anabantoidei</taxon>
        <taxon>Osphronemidae</taxon>
        <taxon>Betta</taxon>
    </lineage>
</organism>
<dbReference type="GeneTree" id="ENSGT00940000166529"/>
<dbReference type="Gene3D" id="3.40.50.10140">
    <property type="entry name" value="Toll/interleukin-1 receptor homology (TIR) domain"/>
    <property type="match status" value="1"/>
</dbReference>
<dbReference type="SMART" id="SM00255">
    <property type="entry name" value="TIR"/>
    <property type="match status" value="1"/>
</dbReference>
<evidence type="ECO:0000313" key="20">
    <source>
        <dbReference type="RefSeq" id="XP_029017631.1"/>
    </source>
</evidence>
<evidence type="ECO:0000313" key="23">
    <source>
        <dbReference type="RefSeq" id="XP_029017655.1"/>
    </source>
</evidence>
<evidence type="ECO:0000256" key="13">
    <source>
        <dbReference type="ARBA" id="ARBA00023198"/>
    </source>
</evidence>
<dbReference type="InterPro" id="IPR001611">
    <property type="entry name" value="Leu-rich_rpt"/>
</dbReference>
<reference evidence="18 19" key="1">
    <citation type="submission" date="2025-04" db="UniProtKB">
        <authorList>
            <consortium name="RefSeq"/>
        </authorList>
    </citation>
    <scope>IDENTIFICATION</scope>
</reference>
<evidence type="ECO:0000313" key="19">
    <source>
        <dbReference type="RefSeq" id="XP_029017624.1"/>
    </source>
</evidence>
<evidence type="ECO:0000256" key="2">
    <source>
        <dbReference type="ARBA" id="ARBA00009634"/>
    </source>
</evidence>
<dbReference type="SMART" id="SM00365">
    <property type="entry name" value="LRR_SD22"/>
    <property type="match status" value="8"/>
</dbReference>
<dbReference type="InterPro" id="IPR032675">
    <property type="entry name" value="LRR_dom_sf"/>
</dbReference>
<feature type="chain" id="PRO_5044651780" evidence="15">
    <location>
        <begin position="23"/>
        <end position="909"/>
    </location>
</feature>
<dbReference type="RefSeq" id="XP_029017624.1">
    <property type="nucleotide sequence ID" value="XM_029161791.3"/>
</dbReference>
<dbReference type="CTD" id="7098"/>
<dbReference type="GO" id="GO:0006954">
    <property type="term" value="P:inflammatory response"/>
    <property type="evidence" value="ECO:0007669"/>
    <property type="project" value="UniProtKB-KW"/>
</dbReference>
<evidence type="ECO:0000313" key="17">
    <source>
        <dbReference type="Proteomes" id="UP000515150"/>
    </source>
</evidence>
<feature type="domain" description="TIR" evidence="16">
    <location>
        <begin position="760"/>
        <end position="901"/>
    </location>
</feature>
<dbReference type="SUPFAM" id="SSF52058">
    <property type="entry name" value="L domain-like"/>
    <property type="match status" value="2"/>
</dbReference>
<dbReference type="PROSITE" id="PS51450">
    <property type="entry name" value="LRR"/>
    <property type="match status" value="2"/>
</dbReference>
<dbReference type="Proteomes" id="UP000515150">
    <property type="component" value="Chromosome 1"/>
</dbReference>
<dbReference type="InterPro" id="IPR035897">
    <property type="entry name" value="Toll_tir_struct_dom_sf"/>
</dbReference>
<evidence type="ECO:0000259" key="16">
    <source>
        <dbReference type="PROSITE" id="PS50104"/>
    </source>
</evidence>
<dbReference type="Pfam" id="PF17968">
    <property type="entry name" value="Tlr3_TMD"/>
    <property type="match status" value="1"/>
</dbReference>
<dbReference type="PANTHER" id="PTHR24365:SF524">
    <property type="entry name" value="TOLL-LIKE RECEPTOR 3"/>
    <property type="match status" value="1"/>
</dbReference>
<proteinExistence type="inferred from homology"/>
<dbReference type="GO" id="GO:0038023">
    <property type="term" value="F:signaling receptor activity"/>
    <property type="evidence" value="ECO:0007669"/>
    <property type="project" value="TreeGrafter"/>
</dbReference>
<comment type="similarity">
    <text evidence="2">Belongs to the Toll-like receptor family.</text>
</comment>
<keyword evidence="13" id="KW-0395">Inflammatory response</keyword>
<keyword evidence="7" id="KW-0677">Repeat</keyword>
<evidence type="ECO:0000256" key="9">
    <source>
        <dbReference type="ARBA" id="ARBA00022989"/>
    </source>
</evidence>
<feature type="signal peptide" evidence="15">
    <location>
        <begin position="1"/>
        <end position="22"/>
    </location>
</feature>
<keyword evidence="9 14" id="KW-1133">Transmembrane helix</keyword>
<comment type="subcellular location">
    <subcellularLocation>
        <location evidence="1">Membrane</location>
        <topology evidence="1">Single-pass type I membrane protein</topology>
    </subcellularLocation>
</comment>
<evidence type="ECO:0000256" key="4">
    <source>
        <dbReference type="ARBA" id="ARBA00022614"/>
    </source>
</evidence>